<name>A0AAF0TQW2_SOLVR</name>
<reference evidence="1" key="1">
    <citation type="submission" date="2023-08" db="EMBL/GenBank/DDBJ databases">
        <title>A de novo genome assembly of Solanum verrucosum Schlechtendal, a Mexican diploid species geographically isolated from the other diploid A-genome species in potato relatives.</title>
        <authorList>
            <person name="Hosaka K."/>
        </authorList>
    </citation>
    <scope>NUCLEOTIDE SEQUENCE</scope>
    <source>
        <tissue evidence="1">Young leaves</tissue>
    </source>
</reference>
<accession>A0AAF0TQW2</accession>
<dbReference type="Proteomes" id="UP001234989">
    <property type="component" value="Chromosome 3"/>
</dbReference>
<dbReference type="AlphaFoldDB" id="A0AAF0TQW2"/>
<keyword evidence="2" id="KW-1185">Reference proteome</keyword>
<dbReference type="PANTHER" id="PTHR46086">
    <property type="entry name" value="ALPHA/BETA-HYDROLASES SUPERFAMILY PROTEIN"/>
    <property type="match status" value="1"/>
</dbReference>
<organism evidence="1 2">
    <name type="scientific">Solanum verrucosum</name>
    <dbReference type="NCBI Taxonomy" id="315347"/>
    <lineage>
        <taxon>Eukaryota</taxon>
        <taxon>Viridiplantae</taxon>
        <taxon>Streptophyta</taxon>
        <taxon>Embryophyta</taxon>
        <taxon>Tracheophyta</taxon>
        <taxon>Spermatophyta</taxon>
        <taxon>Magnoliopsida</taxon>
        <taxon>eudicotyledons</taxon>
        <taxon>Gunneridae</taxon>
        <taxon>Pentapetalae</taxon>
        <taxon>asterids</taxon>
        <taxon>lamiids</taxon>
        <taxon>Solanales</taxon>
        <taxon>Solanaceae</taxon>
        <taxon>Solanoideae</taxon>
        <taxon>Solaneae</taxon>
        <taxon>Solanum</taxon>
    </lineage>
</organism>
<dbReference type="GO" id="GO:0004806">
    <property type="term" value="F:triacylglycerol lipase activity"/>
    <property type="evidence" value="ECO:0007669"/>
    <property type="project" value="InterPro"/>
</dbReference>
<dbReference type="EMBL" id="CP133614">
    <property type="protein sequence ID" value="WMV22555.1"/>
    <property type="molecule type" value="Genomic_DNA"/>
</dbReference>
<dbReference type="GO" id="GO:0006629">
    <property type="term" value="P:lipid metabolic process"/>
    <property type="evidence" value="ECO:0007669"/>
    <property type="project" value="InterPro"/>
</dbReference>
<protein>
    <submittedName>
        <fullName evidence="1">Uncharacterized protein</fullName>
    </submittedName>
</protein>
<evidence type="ECO:0000313" key="2">
    <source>
        <dbReference type="Proteomes" id="UP001234989"/>
    </source>
</evidence>
<dbReference type="InterPro" id="IPR044819">
    <property type="entry name" value="OBL-like"/>
</dbReference>
<sequence length="195" mass="22172">MATSKNGGEWTGDSRFFIVNYQTGGILDLMRFVLSGNSDKFLHYSDGVVEQLPRGGDPDHRWVIFVSIIVRKIIAIFGKPMEWFGYLLEFILNLLSLNGNFLGLFYNILHGNVVMPQRGSEMFISAIGHLDGRIDLYKSETLTKEIGEPDFWQKNIQLGIGHKVLMDLCMMASKLAYENAKVVQNVVNIHWKVML</sequence>
<proteinExistence type="predicted"/>
<gene>
    <name evidence="1" type="ORF">MTR67_015940</name>
</gene>
<dbReference type="PANTHER" id="PTHR46086:SF22">
    <property type="entry name" value="TRIACYLGLYCEROL LIPASE OBL1"/>
    <property type="match status" value="1"/>
</dbReference>
<evidence type="ECO:0000313" key="1">
    <source>
        <dbReference type="EMBL" id="WMV22555.1"/>
    </source>
</evidence>